<evidence type="ECO:0000313" key="2">
    <source>
        <dbReference type="EMBL" id="TDK33269.1"/>
    </source>
</evidence>
<reference evidence="2 3" key="1">
    <citation type="submission" date="2019-03" db="EMBL/GenBank/DDBJ databases">
        <title>Luteimonas zhaokaii sp.nov., isolated from the rectal contents of Plateau pika in Yushu, Qinghai Province, China.</title>
        <authorList>
            <person name="Zhang G."/>
        </authorList>
    </citation>
    <scope>NUCLEOTIDE SEQUENCE [LARGE SCALE GENOMIC DNA]</scope>
    <source>
        <strain evidence="2 3">THG-MD21</strain>
    </source>
</reference>
<dbReference type="RefSeq" id="WP_133392759.1">
    <property type="nucleotide sequence ID" value="NZ_SMTG01000002.1"/>
</dbReference>
<dbReference type="Proteomes" id="UP000295543">
    <property type="component" value="Unassembled WGS sequence"/>
</dbReference>
<feature type="compositionally biased region" description="Low complexity" evidence="1">
    <location>
        <begin position="217"/>
        <end position="227"/>
    </location>
</feature>
<evidence type="ECO:0000256" key="1">
    <source>
        <dbReference type="SAM" id="MobiDB-lite"/>
    </source>
</evidence>
<feature type="compositionally biased region" description="Pro residues" evidence="1">
    <location>
        <begin position="228"/>
        <end position="248"/>
    </location>
</feature>
<feature type="compositionally biased region" description="Low complexity" evidence="1">
    <location>
        <begin position="140"/>
        <end position="158"/>
    </location>
</feature>
<feature type="compositionally biased region" description="Low complexity" evidence="1">
    <location>
        <begin position="102"/>
        <end position="117"/>
    </location>
</feature>
<organism evidence="2 3">
    <name type="scientific">Luteimonas terrae</name>
    <dbReference type="NCBI Taxonomy" id="1530191"/>
    <lineage>
        <taxon>Bacteria</taxon>
        <taxon>Pseudomonadati</taxon>
        <taxon>Pseudomonadota</taxon>
        <taxon>Gammaproteobacteria</taxon>
        <taxon>Lysobacterales</taxon>
        <taxon>Lysobacteraceae</taxon>
        <taxon>Luteimonas</taxon>
    </lineage>
</organism>
<accession>A0A4R5UDB1</accession>
<name>A0A4R5UDB1_9GAMM</name>
<comment type="caution">
    <text evidence="2">The sequence shown here is derived from an EMBL/GenBank/DDBJ whole genome shotgun (WGS) entry which is preliminary data.</text>
</comment>
<proteinExistence type="predicted"/>
<protein>
    <submittedName>
        <fullName evidence="2">Uncharacterized protein</fullName>
    </submittedName>
</protein>
<feature type="region of interest" description="Disordered" evidence="1">
    <location>
        <begin position="88"/>
        <end position="272"/>
    </location>
</feature>
<evidence type="ECO:0000313" key="3">
    <source>
        <dbReference type="Proteomes" id="UP000295543"/>
    </source>
</evidence>
<dbReference type="AlphaFoldDB" id="A0A4R5UDB1"/>
<sequence length="342" mass="34722">MNRTDREPLTPDERALADLLARDGGQSSPSAALDAAILAAAREAATPAAPAPRVSALQAPPTRRRWPLAVGIAASLALAVGIAWQLRPGPGDEAPRARSEADMAAPAAARMMDEAAPAPSPHPASTPLKAPAPSQPEQIASPAVPASEAPVAAPATAMDAEEAALTTRSQDARESLARDAVPAPAPTSATPASAGAVSAERRTALGTQAFPVPAPAPATAAARSPASSAPPPAPPAPPPAPPSPPSPPAALADTGSRVATTPHARAQRAESQALLIESIEDVPDDIEPPATVDAPEVRAAWLARVRELLDAGRIAEARASLTEFHRRHPKAELPPDLRALLD</sequence>
<gene>
    <name evidence="2" type="ORF">E2F49_04355</name>
</gene>
<dbReference type="EMBL" id="SMTG01000002">
    <property type="protein sequence ID" value="TDK33269.1"/>
    <property type="molecule type" value="Genomic_DNA"/>
</dbReference>
<keyword evidence="3" id="KW-1185">Reference proteome</keyword>
<feature type="compositionally biased region" description="Low complexity" evidence="1">
    <location>
        <begin position="180"/>
        <end position="198"/>
    </location>
</feature>
<dbReference type="OrthoDB" id="6057666at2"/>